<evidence type="ECO:0000313" key="2">
    <source>
        <dbReference type="WBParaSite" id="Hba_09301"/>
    </source>
</evidence>
<organism evidence="1 2">
    <name type="scientific">Heterorhabditis bacteriophora</name>
    <name type="common">Entomopathogenic nematode worm</name>
    <dbReference type="NCBI Taxonomy" id="37862"/>
    <lineage>
        <taxon>Eukaryota</taxon>
        <taxon>Metazoa</taxon>
        <taxon>Ecdysozoa</taxon>
        <taxon>Nematoda</taxon>
        <taxon>Chromadorea</taxon>
        <taxon>Rhabditida</taxon>
        <taxon>Rhabditina</taxon>
        <taxon>Rhabditomorpha</taxon>
        <taxon>Strongyloidea</taxon>
        <taxon>Heterorhabditidae</taxon>
        <taxon>Heterorhabditis</taxon>
    </lineage>
</organism>
<dbReference type="WBParaSite" id="Hba_09301">
    <property type="protein sequence ID" value="Hba_09301"/>
    <property type="gene ID" value="Hba_09301"/>
</dbReference>
<keyword evidence="1" id="KW-1185">Reference proteome</keyword>
<protein>
    <submittedName>
        <fullName evidence="2">Uncharacterized protein</fullName>
    </submittedName>
</protein>
<sequence>MAQIPLKNYVIERLPLPFIHAIATPLMSLRWTWRSAVGVKAMSEESTTHHRSYV</sequence>
<dbReference type="Proteomes" id="UP000095283">
    <property type="component" value="Unplaced"/>
</dbReference>
<dbReference type="AlphaFoldDB" id="A0A1I7WVV4"/>
<accession>A0A1I7WVV4</accession>
<proteinExistence type="predicted"/>
<reference evidence="2" key="1">
    <citation type="submission" date="2016-11" db="UniProtKB">
        <authorList>
            <consortium name="WormBaseParasite"/>
        </authorList>
    </citation>
    <scope>IDENTIFICATION</scope>
</reference>
<evidence type="ECO:0000313" key="1">
    <source>
        <dbReference type="Proteomes" id="UP000095283"/>
    </source>
</evidence>
<name>A0A1I7WVV4_HETBA</name>